<evidence type="ECO:0000313" key="4">
    <source>
        <dbReference type="EMBL" id="NDY96033.1"/>
    </source>
</evidence>
<dbReference type="PANTHER" id="PTHR45586">
    <property type="entry name" value="TPR REPEAT-CONTAINING PROTEIN PA4667"/>
    <property type="match status" value="1"/>
</dbReference>
<dbReference type="Gene3D" id="1.25.40.10">
    <property type="entry name" value="Tetratricopeptide repeat domain"/>
    <property type="match status" value="2"/>
</dbReference>
<comment type="caution">
    <text evidence="4">The sequence shown here is derived from an EMBL/GenBank/DDBJ whole genome shotgun (WGS) entry which is preliminary data.</text>
</comment>
<keyword evidence="1" id="KW-0677">Repeat</keyword>
<name>A0A845UW21_9GAMM</name>
<dbReference type="PANTHER" id="PTHR45586:SF1">
    <property type="entry name" value="LIPOPOLYSACCHARIDE ASSEMBLY PROTEIN B"/>
    <property type="match status" value="1"/>
</dbReference>
<dbReference type="InterPro" id="IPR011990">
    <property type="entry name" value="TPR-like_helical_dom_sf"/>
</dbReference>
<evidence type="ECO:0000256" key="2">
    <source>
        <dbReference type="ARBA" id="ARBA00022803"/>
    </source>
</evidence>
<protein>
    <submittedName>
        <fullName evidence="4">Tetratricopeptide repeat protein</fullName>
    </submittedName>
</protein>
<sequence length="667" mass="72506">MGEIRSMLQEGRYADASSACREALGEAPDSPDLRMLMGLCDEAAGRIDSARAWMEKSLEKDPDHPAAGYHLGRLLLAAGEDERARAVLEQCVAQDPNHAAARTLLARLAQRAGHLDEAVEGLRTALRADDKYAPAHAGLAALLLRKGELDAAHEHASRAIRLRPADAFSQVTMAQVFQAQGHMDFAEQCLRNALEQQPEHPQLRAAMEQLQRVQQSGGDDANTPDSLLARMRSHYRAGRTGPAAEIALALQHRLDRSAPEALELAEVLMDAGQVQASADVLERADSTLPRHGLTRARLAAVSGDMDQALAQLAELFASDQAELRHDARRLAADLHLRSGRMAPALEVLTPLLDESTLPPSTMRMIAQLEHAGGETATARKLLESLLEREELSDGERAVTHNLLGRVLDESGAYAAAARHLVQGGWREPFMVGELDQVSPAELRAAWAGLEAWPHNDQPVDDGRPAPLFVAGWPGSGREALLPALAGLGALQVLVPAELMRRRELLGLPAAPERLASLSESDIRRVRKRYVLGAAEAPAGPLETGLPEATALPAIARFFPGARILWLKASAPALRLHWRLAGCRDIERMVEVWQAEEKLYQHLKPRLPLTFIELETDRLIAEPEAAAGELAEALGLEDPGSLGTALAQALGQAGYREADHWRHYREIL</sequence>
<dbReference type="Proteomes" id="UP000484885">
    <property type="component" value="Unassembled WGS sequence"/>
</dbReference>
<dbReference type="InterPro" id="IPR051012">
    <property type="entry name" value="CellSynth/LPSAsmb/PSIAsmb"/>
</dbReference>
<reference evidence="4 5" key="1">
    <citation type="submission" date="2020-02" db="EMBL/GenBank/DDBJ databases">
        <authorList>
            <person name="Zhang X.-Y."/>
        </authorList>
    </citation>
    <scope>NUCLEOTIDE SEQUENCE [LARGE SCALE GENOMIC DNA]</scope>
    <source>
        <strain evidence="4 5">C33</strain>
    </source>
</reference>
<dbReference type="EMBL" id="JAAGSC010000041">
    <property type="protein sequence ID" value="NDY96033.1"/>
    <property type="molecule type" value="Genomic_DNA"/>
</dbReference>
<keyword evidence="5" id="KW-1185">Reference proteome</keyword>
<dbReference type="PROSITE" id="PS50005">
    <property type="entry name" value="TPR"/>
    <property type="match status" value="2"/>
</dbReference>
<dbReference type="SUPFAM" id="SSF48452">
    <property type="entry name" value="TPR-like"/>
    <property type="match status" value="1"/>
</dbReference>
<proteinExistence type="predicted"/>
<dbReference type="SMART" id="SM00028">
    <property type="entry name" value="TPR"/>
    <property type="match status" value="5"/>
</dbReference>
<feature type="repeat" description="TPR" evidence="3">
    <location>
        <begin position="65"/>
        <end position="98"/>
    </location>
</feature>
<organism evidence="4 5">
    <name type="scientific">Wenzhouxiangella limi</name>
    <dbReference type="NCBI Taxonomy" id="2707351"/>
    <lineage>
        <taxon>Bacteria</taxon>
        <taxon>Pseudomonadati</taxon>
        <taxon>Pseudomonadota</taxon>
        <taxon>Gammaproteobacteria</taxon>
        <taxon>Chromatiales</taxon>
        <taxon>Wenzhouxiangellaceae</taxon>
        <taxon>Wenzhouxiangella</taxon>
    </lineage>
</organism>
<evidence type="ECO:0000256" key="3">
    <source>
        <dbReference type="PROSITE-ProRule" id="PRU00339"/>
    </source>
</evidence>
<gene>
    <name evidence="4" type="ORF">G3I74_09845</name>
</gene>
<dbReference type="AlphaFoldDB" id="A0A845UW21"/>
<feature type="repeat" description="TPR" evidence="3">
    <location>
        <begin position="133"/>
        <end position="166"/>
    </location>
</feature>
<evidence type="ECO:0000313" key="5">
    <source>
        <dbReference type="Proteomes" id="UP000484885"/>
    </source>
</evidence>
<evidence type="ECO:0000256" key="1">
    <source>
        <dbReference type="ARBA" id="ARBA00022737"/>
    </source>
</evidence>
<accession>A0A845UW21</accession>
<dbReference type="Pfam" id="PF13432">
    <property type="entry name" value="TPR_16"/>
    <property type="match status" value="1"/>
</dbReference>
<dbReference type="Pfam" id="PF14559">
    <property type="entry name" value="TPR_19"/>
    <property type="match status" value="1"/>
</dbReference>
<keyword evidence="2 3" id="KW-0802">TPR repeat</keyword>
<dbReference type="InterPro" id="IPR019734">
    <property type="entry name" value="TPR_rpt"/>
</dbReference>